<evidence type="ECO:0000313" key="11">
    <source>
        <dbReference type="Proteomes" id="UP001209076"/>
    </source>
</evidence>
<accession>A0ABT2PUY6</accession>
<evidence type="ECO:0000256" key="6">
    <source>
        <dbReference type="ARBA" id="ARBA00023157"/>
    </source>
</evidence>
<keyword evidence="6" id="KW-1015">Disulfide bond</keyword>
<dbReference type="EMBL" id="JAOEGN010000001">
    <property type="protein sequence ID" value="MCU0104149.1"/>
    <property type="molecule type" value="Genomic_DNA"/>
</dbReference>
<evidence type="ECO:0000256" key="2">
    <source>
        <dbReference type="ARBA" id="ARBA00022679"/>
    </source>
</evidence>
<sequence>MNDNHHYLTVDLGASSGRVIIITVGNSIKQREVHRFTNQPIQQEVLLVWDFKKIFNEIMYGIQKAFEIEPDIESIGIDTWGVDYGYLSKEGLLLRNPVCYRDERTREGESLINREISKEALYELTGIQHLRFNTIYQIAYDLTYEQALLKQADTWLMIPDLIAYYLTGIKRVELTNLSTTSFYNPNQKNIIDTLYQMGFNPDFIPKIIYPGETYGYLKDDLVLKYQLKKVPVVAVCTHDTASAVHSTQVNKEDVYISSGTWSLIGKVLDKPLINQDTYNASYTNEVGYLHQIRFLKNIAGFWIKNKIIEAFKLDNIDYRVLDEDIKQSLYFDSIIDLDAPEFELGIDILDKIKYYCIRTNQETPKTLSQYLALFNYSLVCKYKHHLDTLEKLTNIKTKQINIIGGGSQNDLINQMTADITRLNVIKGDKEATSIGNALVQHESKYTGFTKQDLSKEKNRIFKPKTDLSSIYQKYQTILKERNK</sequence>
<dbReference type="PANTHER" id="PTHR10196">
    <property type="entry name" value="SUGAR KINASE"/>
    <property type="match status" value="1"/>
</dbReference>
<evidence type="ECO:0000259" key="8">
    <source>
        <dbReference type="Pfam" id="PF00370"/>
    </source>
</evidence>
<keyword evidence="5" id="KW-0067">ATP-binding</keyword>
<evidence type="ECO:0000259" key="9">
    <source>
        <dbReference type="Pfam" id="PF02782"/>
    </source>
</evidence>
<dbReference type="InterPro" id="IPR018485">
    <property type="entry name" value="FGGY_C"/>
</dbReference>
<dbReference type="CDD" id="cd07771">
    <property type="entry name" value="ASKHA_NBD_FGGY_RhaB-like"/>
    <property type="match status" value="1"/>
</dbReference>
<dbReference type="RefSeq" id="WP_262095361.1">
    <property type="nucleotide sequence ID" value="NZ_JAOEGN010000001.1"/>
</dbReference>
<dbReference type="PANTHER" id="PTHR10196:SF93">
    <property type="entry name" value="L-RHAMNULOKINASE"/>
    <property type="match status" value="1"/>
</dbReference>
<comment type="caution">
    <text evidence="10">The sequence shown here is derived from an EMBL/GenBank/DDBJ whole genome shotgun (WGS) entry which is preliminary data.</text>
</comment>
<reference evidence="11" key="1">
    <citation type="submission" date="2023-07" db="EMBL/GenBank/DDBJ databases">
        <title>Novel Mycoplasma species identified in domestic and wild animals.</title>
        <authorList>
            <person name="Volokhov D.V."/>
            <person name="Furtak V.A."/>
            <person name="Zagorodnyaya T.A."/>
        </authorList>
    </citation>
    <scope>NUCLEOTIDE SEQUENCE [LARGE SCALE GENOMIC DNA]</scope>
    <source>
        <strain evidence="11">92-19</strain>
    </source>
</reference>
<comment type="similarity">
    <text evidence="1">Belongs to the FGGY kinase family.</text>
</comment>
<evidence type="ECO:0000256" key="3">
    <source>
        <dbReference type="ARBA" id="ARBA00022741"/>
    </source>
</evidence>
<dbReference type="InterPro" id="IPR018484">
    <property type="entry name" value="FGGY_N"/>
</dbReference>
<evidence type="ECO:0000256" key="4">
    <source>
        <dbReference type="ARBA" id="ARBA00022777"/>
    </source>
</evidence>
<evidence type="ECO:0000256" key="1">
    <source>
        <dbReference type="ARBA" id="ARBA00009156"/>
    </source>
</evidence>
<name>A0ABT2PUY6_9MOLU</name>
<keyword evidence="4 10" id="KW-0418">Kinase</keyword>
<keyword evidence="11" id="KW-1185">Reference proteome</keyword>
<feature type="domain" description="Carbohydrate kinase FGGY C-terminal" evidence="9">
    <location>
        <begin position="254"/>
        <end position="440"/>
    </location>
</feature>
<gene>
    <name evidence="10" type="ORF">N7603_00545</name>
</gene>
<dbReference type="Gene3D" id="3.30.420.40">
    <property type="match status" value="2"/>
</dbReference>
<dbReference type="Proteomes" id="UP001209076">
    <property type="component" value="Unassembled WGS sequence"/>
</dbReference>
<proteinExistence type="inferred from homology"/>
<organism evidence="10 11">
    <name type="scientific">Paracholeplasma vituli</name>
    <dbReference type="NCBI Taxonomy" id="69473"/>
    <lineage>
        <taxon>Bacteria</taxon>
        <taxon>Bacillati</taxon>
        <taxon>Mycoplasmatota</taxon>
        <taxon>Mollicutes</taxon>
        <taxon>Acholeplasmatales</taxon>
        <taxon>Acholeplasmataceae</taxon>
        <taxon>Paracholeplasma</taxon>
    </lineage>
</organism>
<dbReference type="InterPro" id="IPR013449">
    <property type="entry name" value="Rhamnulokinase"/>
</dbReference>
<keyword evidence="2" id="KW-0808">Transferase</keyword>
<keyword evidence="7" id="KW-0684">Rhamnose metabolism</keyword>
<dbReference type="InterPro" id="IPR043129">
    <property type="entry name" value="ATPase_NBD"/>
</dbReference>
<protein>
    <submittedName>
        <fullName evidence="10">FGGY family carbohydrate kinase</fullName>
    </submittedName>
</protein>
<evidence type="ECO:0000313" key="10">
    <source>
        <dbReference type="EMBL" id="MCU0104149.1"/>
    </source>
</evidence>
<dbReference type="SUPFAM" id="SSF53067">
    <property type="entry name" value="Actin-like ATPase domain"/>
    <property type="match status" value="2"/>
</dbReference>
<dbReference type="Pfam" id="PF00370">
    <property type="entry name" value="FGGY_N"/>
    <property type="match status" value="1"/>
</dbReference>
<feature type="domain" description="Carbohydrate kinase FGGY N-terminal" evidence="8">
    <location>
        <begin position="7"/>
        <end position="244"/>
    </location>
</feature>
<dbReference type="GO" id="GO:0016301">
    <property type="term" value="F:kinase activity"/>
    <property type="evidence" value="ECO:0007669"/>
    <property type="project" value="UniProtKB-KW"/>
</dbReference>
<evidence type="ECO:0000256" key="7">
    <source>
        <dbReference type="ARBA" id="ARBA00023308"/>
    </source>
</evidence>
<keyword evidence="3" id="KW-0547">Nucleotide-binding</keyword>
<dbReference type="Pfam" id="PF02782">
    <property type="entry name" value="FGGY_C"/>
    <property type="match status" value="1"/>
</dbReference>
<evidence type="ECO:0000256" key="5">
    <source>
        <dbReference type="ARBA" id="ARBA00022840"/>
    </source>
</evidence>